<proteinExistence type="predicted"/>
<dbReference type="InterPro" id="IPR001646">
    <property type="entry name" value="5peptide_repeat"/>
</dbReference>
<keyword evidence="2" id="KW-1185">Reference proteome</keyword>
<dbReference type="AlphaFoldDB" id="A0A7X2TDG1"/>
<evidence type="ECO:0000313" key="1">
    <source>
        <dbReference type="EMBL" id="MSS37525.1"/>
    </source>
</evidence>
<dbReference type="Pfam" id="PF13599">
    <property type="entry name" value="Pentapeptide_4"/>
    <property type="match status" value="1"/>
</dbReference>
<comment type="caution">
    <text evidence="1">The sequence shown here is derived from an EMBL/GenBank/DDBJ whole genome shotgun (WGS) entry which is preliminary data.</text>
</comment>
<dbReference type="EMBL" id="VUMD01000011">
    <property type="protein sequence ID" value="MSS37525.1"/>
    <property type="molecule type" value="Genomic_DNA"/>
</dbReference>
<evidence type="ECO:0000313" key="2">
    <source>
        <dbReference type="Proteomes" id="UP000429958"/>
    </source>
</evidence>
<dbReference type="Proteomes" id="UP000429958">
    <property type="component" value="Unassembled WGS sequence"/>
</dbReference>
<protein>
    <submittedName>
        <fullName evidence="1">Pentapeptide repeat-containing protein</fullName>
    </submittedName>
</protein>
<accession>A0A7X2TDG1</accession>
<sequence>MDRETALREFQSVTADRRESYRMQIALCLAKHKEELEEVIHEASRKLGQQMKALKKEYVSFLYGSVLKSDVIQNKYRFYFHAMTLQWYLDDEPAEAYVDADTILRPFVELRENLTDEVKKYNGKVNQYDIWKLLFEELSYLDAVIAGILRYQLQDWERKEIFSDLTLSPYWIFKWGEYRGQTQFVLATDRVPKEKGIWEEEIRKAKQDKEALVFSYWYQGEYEKSRLHKLDMRFSVFEQCRLTGICLEQCNMEGCRFPDSRISCASFEGSNLTGADFTRCELEQVSFTGTELTGTKFRSEQVPFLNLTPDQLQDAILVREETA</sequence>
<dbReference type="SUPFAM" id="SSF141571">
    <property type="entry name" value="Pentapeptide repeat-like"/>
    <property type="match status" value="1"/>
</dbReference>
<reference evidence="1 2" key="1">
    <citation type="submission" date="2019-08" db="EMBL/GenBank/DDBJ databases">
        <title>In-depth cultivation of the pig gut microbiome towards novel bacterial diversity and tailored functional studies.</title>
        <authorList>
            <person name="Wylensek D."/>
            <person name="Hitch T.C.A."/>
            <person name="Clavel T."/>
        </authorList>
    </citation>
    <scope>NUCLEOTIDE SEQUENCE [LARGE SCALE GENOMIC DNA]</scope>
    <source>
        <strain evidence="1 2">WCA-389-WT-23D1</strain>
    </source>
</reference>
<gene>
    <name evidence="1" type="ORF">FYJ39_13300</name>
</gene>
<dbReference type="RefSeq" id="WP_154472966.1">
    <property type="nucleotide sequence ID" value="NZ_VUMD01000011.1"/>
</dbReference>
<organism evidence="1 2">
    <name type="scientific">Clostridium porci</name>
    <dbReference type="NCBI Taxonomy" id="2605778"/>
    <lineage>
        <taxon>Bacteria</taxon>
        <taxon>Bacillati</taxon>
        <taxon>Bacillota</taxon>
        <taxon>Clostridia</taxon>
        <taxon>Eubacteriales</taxon>
        <taxon>Clostridiaceae</taxon>
        <taxon>Clostridium</taxon>
    </lineage>
</organism>
<dbReference type="Gene3D" id="2.160.20.80">
    <property type="entry name" value="E3 ubiquitin-protein ligase SopA"/>
    <property type="match status" value="1"/>
</dbReference>
<name>A0A7X2TDG1_9CLOT</name>